<reference evidence="7" key="1">
    <citation type="submission" date="2021-01" db="EMBL/GenBank/DDBJ databases">
        <authorList>
            <person name="Corre E."/>
            <person name="Pelletier E."/>
            <person name="Niang G."/>
            <person name="Scheremetjew M."/>
            <person name="Finn R."/>
            <person name="Kale V."/>
            <person name="Holt S."/>
            <person name="Cochrane G."/>
            <person name="Meng A."/>
            <person name="Brown T."/>
            <person name="Cohen L."/>
        </authorList>
    </citation>
    <scope>NUCLEOTIDE SEQUENCE</scope>
    <source>
        <strain evidence="7">OF101</strain>
    </source>
</reference>
<feature type="domain" description="C3H1-type" evidence="6">
    <location>
        <begin position="12"/>
        <end position="39"/>
    </location>
</feature>
<dbReference type="GO" id="GO:0008270">
    <property type="term" value="F:zinc ion binding"/>
    <property type="evidence" value="ECO:0007669"/>
    <property type="project" value="UniProtKB-KW"/>
</dbReference>
<sequence length="292" mass="30650">MAALRQNRNSQFSKTKLCKFELLSMCAKGPQCPFAHGAGELRPLPDLRCTKLCKDLLQSGECSNKNCSYAHSREELRSIMDRAAAARARRGHGRAGEACAPSPTSAAGSSSGSRAVGKAASGPRDWPGETSRARGPVALPPHDAPAYVPVRLDSSSNKAETIAPAGGLTSVARGSFSGDPFAASDDQGWEEISVGFAASAGMGIEGFDAPLYADWAGHSAWSSWSWGGWDGMSSCGPAEALGEMLPQGSVHIDQEVASMMWASTTNAEVLQLPIRPVRTSASTLCTLSDETF</sequence>
<name>A0A7S1WE84_ALECA</name>
<evidence type="ECO:0000256" key="4">
    <source>
        <dbReference type="PROSITE-ProRule" id="PRU00723"/>
    </source>
</evidence>
<organism evidence="7">
    <name type="scientific">Alexandrium catenella</name>
    <name type="common">Red tide dinoflagellate</name>
    <name type="synonym">Gonyaulax catenella</name>
    <dbReference type="NCBI Taxonomy" id="2925"/>
    <lineage>
        <taxon>Eukaryota</taxon>
        <taxon>Sar</taxon>
        <taxon>Alveolata</taxon>
        <taxon>Dinophyceae</taxon>
        <taxon>Gonyaulacales</taxon>
        <taxon>Pyrocystaceae</taxon>
        <taxon>Alexandrium</taxon>
    </lineage>
</organism>
<evidence type="ECO:0000256" key="1">
    <source>
        <dbReference type="ARBA" id="ARBA00022723"/>
    </source>
</evidence>
<accession>A0A7S1WE84</accession>
<evidence type="ECO:0000259" key="6">
    <source>
        <dbReference type="PROSITE" id="PS50103"/>
    </source>
</evidence>
<proteinExistence type="predicted"/>
<dbReference type="InterPro" id="IPR000571">
    <property type="entry name" value="Znf_CCCH"/>
</dbReference>
<dbReference type="Gene3D" id="4.10.1000.10">
    <property type="entry name" value="Zinc finger, CCCH-type"/>
    <property type="match status" value="2"/>
</dbReference>
<feature type="zinc finger region" description="C3H1-type" evidence="4">
    <location>
        <begin position="47"/>
        <end position="74"/>
    </location>
</feature>
<keyword evidence="1 4" id="KW-0479">Metal-binding</keyword>
<dbReference type="Pfam" id="PF14608">
    <property type="entry name" value="zf-CCCH_2"/>
    <property type="match status" value="2"/>
</dbReference>
<evidence type="ECO:0000256" key="3">
    <source>
        <dbReference type="ARBA" id="ARBA00022833"/>
    </source>
</evidence>
<dbReference type="InterPro" id="IPR036855">
    <property type="entry name" value="Znf_CCCH_sf"/>
</dbReference>
<feature type="domain" description="C3H1-type" evidence="6">
    <location>
        <begin position="47"/>
        <end position="74"/>
    </location>
</feature>
<evidence type="ECO:0000256" key="5">
    <source>
        <dbReference type="SAM" id="MobiDB-lite"/>
    </source>
</evidence>
<feature type="region of interest" description="Disordered" evidence="5">
    <location>
        <begin position="87"/>
        <end position="142"/>
    </location>
</feature>
<gene>
    <name evidence="7" type="ORF">ACAT0790_LOCUS40378</name>
</gene>
<feature type="compositionally biased region" description="Low complexity" evidence="5">
    <location>
        <begin position="96"/>
        <end position="122"/>
    </location>
</feature>
<dbReference type="AlphaFoldDB" id="A0A7S1WE84"/>
<evidence type="ECO:0000313" key="7">
    <source>
        <dbReference type="EMBL" id="CAD9163613.1"/>
    </source>
</evidence>
<dbReference type="SUPFAM" id="SSF90229">
    <property type="entry name" value="CCCH zinc finger"/>
    <property type="match status" value="1"/>
</dbReference>
<protein>
    <recommendedName>
        <fullName evidence="6">C3H1-type domain-containing protein</fullName>
    </recommendedName>
</protein>
<keyword evidence="2 4" id="KW-0863">Zinc-finger</keyword>
<evidence type="ECO:0000256" key="2">
    <source>
        <dbReference type="ARBA" id="ARBA00022771"/>
    </source>
</evidence>
<feature type="zinc finger region" description="C3H1-type" evidence="4">
    <location>
        <begin position="12"/>
        <end position="39"/>
    </location>
</feature>
<dbReference type="EMBL" id="HBGE01067286">
    <property type="protein sequence ID" value="CAD9163613.1"/>
    <property type="molecule type" value="Transcribed_RNA"/>
</dbReference>
<dbReference type="PROSITE" id="PS50103">
    <property type="entry name" value="ZF_C3H1"/>
    <property type="match status" value="2"/>
</dbReference>
<dbReference type="SMART" id="SM00356">
    <property type="entry name" value="ZnF_C3H1"/>
    <property type="match status" value="2"/>
</dbReference>
<keyword evidence="3 4" id="KW-0862">Zinc</keyword>